<evidence type="ECO:0000313" key="6">
    <source>
        <dbReference type="Proteomes" id="UP000242958"/>
    </source>
</evidence>
<dbReference type="Gene3D" id="1.10.260.40">
    <property type="entry name" value="lambda repressor-like DNA-binding domains"/>
    <property type="match status" value="1"/>
</dbReference>
<reference evidence="4 6" key="3">
    <citation type="submission" date="2017-05" db="EMBL/GenBank/DDBJ databases">
        <authorList>
            <person name="Song R."/>
            <person name="Chenine A.L."/>
            <person name="Ruprecht R.M."/>
        </authorList>
    </citation>
    <scope>NUCLEOTIDE SEQUENCE [LARGE SCALE GENOMIC DNA]</scope>
    <source>
        <strain evidence="4 6">KA00229</strain>
    </source>
</reference>
<dbReference type="InterPro" id="IPR001387">
    <property type="entry name" value="Cro/C1-type_HTH"/>
</dbReference>
<feature type="domain" description="HTH cro/C1-type" evidence="2">
    <location>
        <begin position="10"/>
        <end position="64"/>
    </location>
</feature>
<accession>A0A2J8BCF9</accession>
<keyword evidence="1" id="KW-1133">Transmembrane helix</keyword>
<feature type="transmembrane region" description="Helical" evidence="1">
    <location>
        <begin position="50"/>
        <end position="67"/>
    </location>
</feature>
<dbReference type="EMBL" id="LSDT01000044">
    <property type="protein sequence ID" value="KXB90674.1"/>
    <property type="molecule type" value="Genomic_DNA"/>
</dbReference>
<reference evidence="5" key="2">
    <citation type="submission" date="2016-01" db="EMBL/GenBank/DDBJ databases">
        <authorList>
            <person name="Mitreva M."/>
            <person name="Pepin K.H."/>
            <person name="Mihindukulasuriya K.A."/>
            <person name="Fulton R."/>
            <person name="Fronick C."/>
            <person name="O'Laughlin M."/>
            <person name="Miner T."/>
            <person name="Herter B."/>
            <person name="Rosa B.A."/>
            <person name="Cordes M."/>
            <person name="Tomlinson C."/>
            <person name="Wollam A."/>
            <person name="Palsikar V.B."/>
            <person name="Mardis E.R."/>
            <person name="Wilson R.K."/>
        </authorList>
    </citation>
    <scope>NUCLEOTIDE SEQUENCE [LARGE SCALE GENOMIC DNA]</scope>
    <source>
        <strain evidence="5">KA00182</strain>
    </source>
</reference>
<dbReference type="PATRIC" id="fig|1588748.3.peg.1057"/>
<dbReference type="RefSeq" id="WP_007392787.1">
    <property type="nucleotide sequence ID" value="NZ_KQ960952.1"/>
</dbReference>
<dbReference type="AlphaFoldDB" id="A0A134CEZ8"/>
<name>A0A134CEZ8_9FIRM</name>
<dbReference type="CDD" id="cd00093">
    <property type="entry name" value="HTH_XRE"/>
    <property type="match status" value="1"/>
</dbReference>
<dbReference type="SMART" id="SM00530">
    <property type="entry name" value="HTH_XRE"/>
    <property type="match status" value="1"/>
</dbReference>
<dbReference type="PROSITE" id="PS50943">
    <property type="entry name" value="HTH_CROC1"/>
    <property type="match status" value="1"/>
</dbReference>
<proteinExistence type="predicted"/>
<dbReference type="STRING" id="1588748.HMPREF3182_01098"/>
<reference evidence="3" key="1">
    <citation type="submission" date="2016-01" db="EMBL/GenBank/DDBJ databases">
        <authorList>
            <person name="Oliw E.H."/>
        </authorList>
    </citation>
    <scope>NUCLEOTIDE SEQUENCE [LARGE SCALE GENOMIC DNA]</scope>
    <source>
        <strain evidence="3">KA00182</strain>
    </source>
</reference>
<dbReference type="EMBL" id="NFMF01000001">
    <property type="protein sequence ID" value="PNH22459.1"/>
    <property type="molecule type" value="Genomic_DNA"/>
</dbReference>
<dbReference type="InterPro" id="IPR010982">
    <property type="entry name" value="Lambda_DNA-bd_dom_sf"/>
</dbReference>
<dbReference type="SUPFAM" id="SSF47413">
    <property type="entry name" value="lambda repressor-like DNA-binding domains"/>
    <property type="match status" value="1"/>
</dbReference>
<evidence type="ECO:0000313" key="3">
    <source>
        <dbReference type="EMBL" id="KXB90674.1"/>
    </source>
</evidence>
<protein>
    <submittedName>
        <fullName evidence="3">DNA-binding helix-turn-helix protein</fullName>
    </submittedName>
    <submittedName>
        <fullName evidence="4">Transcriptional regulator</fullName>
    </submittedName>
</protein>
<sequence>MKISTTSNRLKELLEVKQISQAILSKTMGISRSAMCQYISGRITPKQDKLYVISITYGVSLAWLMGYDVPMDASLPVVTYTDEEQDLIFKYRLLMPVGREAIQAVLNVHYNAYINNRRKLHKPRVPKNNP</sequence>
<keyword evidence="3" id="KW-0238">DNA-binding</keyword>
<keyword evidence="1" id="KW-0472">Membrane</keyword>
<evidence type="ECO:0000259" key="2">
    <source>
        <dbReference type="PROSITE" id="PS50943"/>
    </source>
</evidence>
<evidence type="ECO:0000256" key="1">
    <source>
        <dbReference type="SAM" id="Phobius"/>
    </source>
</evidence>
<gene>
    <name evidence="4" type="ORF">CAL30_00395</name>
    <name evidence="3" type="ORF">HMPREF3182_01098</name>
</gene>
<organism evidence="3 5">
    <name type="scientific">Megasphaera hutchinsoni</name>
    <dbReference type="NCBI Taxonomy" id="1588748"/>
    <lineage>
        <taxon>Bacteria</taxon>
        <taxon>Bacillati</taxon>
        <taxon>Bacillota</taxon>
        <taxon>Negativicutes</taxon>
        <taxon>Veillonellales</taxon>
        <taxon>Veillonellaceae</taxon>
        <taxon>Megasphaera</taxon>
    </lineage>
</organism>
<dbReference type="Proteomes" id="UP000242958">
    <property type="component" value="Unassembled WGS sequence"/>
</dbReference>
<accession>A0A134CEZ8</accession>
<keyword evidence="5" id="KW-1185">Reference proteome</keyword>
<dbReference type="Proteomes" id="UP000070160">
    <property type="component" value="Unassembled WGS sequence"/>
</dbReference>
<dbReference type="Pfam" id="PF12844">
    <property type="entry name" value="HTH_19"/>
    <property type="match status" value="1"/>
</dbReference>
<dbReference type="GO" id="GO:0003677">
    <property type="term" value="F:DNA binding"/>
    <property type="evidence" value="ECO:0007669"/>
    <property type="project" value="UniProtKB-KW"/>
</dbReference>
<evidence type="ECO:0000313" key="5">
    <source>
        <dbReference type="Proteomes" id="UP000070160"/>
    </source>
</evidence>
<evidence type="ECO:0000313" key="4">
    <source>
        <dbReference type="EMBL" id="PNH22459.1"/>
    </source>
</evidence>
<keyword evidence="1" id="KW-0812">Transmembrane</keyword>
<comment type="caution">
    <text evidence="3">The sequence shown here is derived from an EMBL/GenBank/DDBJ whole genome shotgun (WGS) entry which is preliminary data.</text>
</comment>